<dbReference type="GeneID" id="93423565"/>
<dbReference type="EMBL" id="PUBV01000017">
    <property type="protein sequence ID" value="PWB06976.1"/>
    <property type="molecule type" value="Genomic_DNA"/>
</dbReference>
<dbReference type="PANTHER" id="PTHR35145:SF1">
    <property type="entry name" value="CYTOPLASMIC PROTEIN"/>
    <property type="match status" value="1"/>
</dbReference>
<keyword evidence="2" id="KW-1185">Reference proteome</keyword>
<dbReference type="Gene3D" id="3.90.1150.30">
    <property type="match status" value="1"/>
</dbReference>
<dbReference type="Proteomes" id="UP000244925">
    <property type="component" value="Unassembled WGS sequence"/>
</dbReference>
<dbReference type="AlphaFoldDB" id="A0A2V1IRB4"/>
<organism evidence="1 2">
    <name type="scientific">Paramuribaculum intestinale</name>
    <dbReference type="NCBI Taxonomy" id="2094151"/>
    <lineage>
        <taxon>Bacteria</taxon>
        <taxon>Pseudomonadati</taxon>
        <taxon>Bacteroidota</taxon>
        <taxon>Bacteroidia</taxon>
        <taxon>Bacteroidales</taxon>
        <taxon>Muribaculaceae</taxon>
        <taxon>Paramuribaculum</taxon>
    </lineage>
</organism>
<accession>A0A2V1IRB4</accession>
<evidence type="ECO:0008006" key="3">
    <source>
        <dbReference type="Google" id="ProtNLM"/>
    </source>
</evidence>
<dbReference type="InterPro" id="IPR038056">
    <property type="entry name" value="YjbR-like_sf"/>
</dbReference>
<dbReference type="InterPro" id="IPR007351">
    <property type="entry name" value="YjbR"/>
</dbReference>
<proteinExistence type="predicted"/>
<sequence>MNIEQFRDYCLSMDGVTEKTPFGKFARRYDSLLVFYVLDHMFCMVDMEDFTSVSFRSTDEEIAKITEHYSAVTTPVNKAMKFWLRVNLNEDMPDSEIYSCVRQAYEIIKEKYSKKHRD</sequence>
<reference evidence="2" key="1">
    <citation type="submission" date="2018-02" db="EMBL/GenBank/DDBJ databases">
        <authorList>
            <person name="Clavel T."/>
            <person name="Strowig T."/>
        </authorList>
    </citation>
    <scope>NUCLEOTIDE SEQUENCE [LARGE SCALE GENOMIC DNA]</scope>
    <source>
        <strain evidence="2">DSM 100764</strain>
    </source>
</reference>
<dbReference type="InterPro" id="IPR058532">
    <property type="entry name" value="YjbR/MT2646/Rv2570-like"/>
</dbReference>
<dbReference type="SUPFAM" id="SSF142906">
    <property type="entry name" value="YjbR-like"/>
    <property type="match status" value="1"/>
</dbReference>
<evidence type="ECO:0000313" key="2">
    <source>
        <dbReference type="Proteomes" id="UP000244925"/>
    </source>
</evidence>
<dbReference type="Pfam" id="PF04237">
    <property type="entry name" value="YjbR"/>
    <property type="match status" value="1"/>
</dbReference>
<dbReference type="PANTHER" id="PTHR35145">
    <property type="entry name" value="CYTOPLASMIC PROTEIN-RELATED"/>
    <property type="match status" value="1"/>
</dbReference>
<evidence type="ECO:0000313" key="1">
    <source>
        <dbReference type="EMBL" id="PWB06976.1"/>
    </source>
</evidence>
<dbReference type="RefSeq" id="WP_107036361.1">
    <property type="nucleotide sequence ID" value="NZ_CARBNI010000017.1"/>
</dbReference>
<gene>
    <name evidence="1" type="ORF">C5O25_08760</name>
</gene>
<protein>
    <recommendedName>
        <fullName evidence="3">MmcQ/YjbR family DNA-binding protein</fullName>
    </recommendedName>
</protein>
<comment type="caution">
    <text evidence="1">The sequence shown here is derived from an EMBL/GenBank/DDBJ whole genome shotgun (WGS) entry which is preliminary data.</text>
</comment>
<name>A0A2V1IRB4_9BACT</name>